<evidence type="ECO:0000313" key="1">
    <source>
        <dbReference type="EMBL" id="MCL7051181.1"/>
    </source>
</evidence>
<dbReference type="Proteomes" id="UP001177140">
    <property type="component" value="Unassembled WGS sequence"/>
</dbReference>
<proteinExistence type="predicted"/>
<sequence length="52" mass="5981">IEVTHSFLLLQISKQCLKLRFSVPINSTMREAYHCQTRSTLLILIQNKGIHG</sequence>
<comment type="caution">
    <text evidence="1">The sequence shown here is derived from an EMBL/GenBank/DDBJ whole genome shotgun (WGS) entry which is preliminary data.</text>
</comment>
<accession>A0AA42B5H2</accession>
<reference evidence="1" key="1">
    <citation type="submission" date="2022-03" db="EMBL/GenBank/DDBJ databases">
        <title>A functionally conserved STORR gene fusion in Papaver species that diverged 16.8 million years ago.</title>
        <authorList>
            <person name="Catania T."/>
        </authorList>
    </citation>
    <scope>NUCLEOTIDE SEQUENCE</scope>
    <source>
        <strain evidence="1">S-191538</strain>
    </source>
</reference>
<dbReference type="AlphaFoldDB" id="A0AA42B5H2"/>
<keyword evidence="2" id="KW-1185">Reference proteome</keyword>
<feature type="non-terminal residue" evidence="1">
    <location>
        <position position="1"/>
    </location>
</feature>
<feature type="non-terminal residue" evidence="1">
    <location>
        <position position="52"/>
    </location>
</feature>
<protein>
    <submittedName>
        <fullName evidence="1">Uncharacterized protein</fullName>
    </submittedName>
</protein>
<dbReference type="EMBL" id="JAJJMA010335750">
    <property type="protein sequence ID" value="MCL7051181.1"/>
    <property type="molecule type" value="Genomic_DNA"/>
</dbReference>
<name>A0AA42B5H2_PAPNU</name>
<gene>
    <name evidence="1" type="ORF">MKW94_018051</name>
</gene>
<evidence type="ECO:0000313" key="2">
    <source>
        <dbReference type="Proteomes" id="UP001177140"/>
    </source>
</evidence>
<organism evidence="1 2">
    <name type="scientific">Papaver nudicaule</name>
    <name type="common">Iceland poppy</name>
    <dbReference type="NCBI Taxonomy" id="74823"/>
    <lineage>
        <taxon>Eukaryota</taxon>
        <taxon>Viridiplantae</taxon>
        <taxon>Streptophyta</taxon>
        <taxon>Embryophyta</taxon>
        <taxon>Tracheophyta</taxon>
        <taxon>Spermatophyta</taxon>
        <taxon>Magnoliopsida</taxon>
        <taxon>Ranunculales</taxon>
        <taxon>Papaveraceae</taxon>
        <taxon>Papaveroideae</taxon>
        <taxon>Papaver</taxon>
    </lineage>
</organism>